<name>A0AAV9M334_9SOLN</name>
<keyword evidence="3" id="KW-1185">Reference proteome</keyword>
<organism evidence="2 3">
    <name type="scientific">Solanum pinnatisectum</name>
    <name type="common">tansyleaf nightshade</name>
    <dbReference type="NCBI Taxonomy" id="50273"/>
    <lineage>
        <taxon>Eukaryota</taxon>
        <taxon>Viridiplantae</taxon>
        <taxon>Streptophyta</taxon>
        <taxon>Embryophyta</taxon>
        <taxon>Tracheophyta</taxon>
        <taxon>Spermatophyta</taxon>
        <taxon>Magnoliopsida</taxon>
        <taxon>eudicotyledons</taxon>
        <taxon>Gunneridae</taxon>
        <taxon>Pentapetalae</taxon>
        <taxon>asterids</taxon>
        <taxon>lamiids</taxon>
        <taxon>Solanales</taxon>
        <taxon>Solanaceae</taxon>
        <taxon>Solanoideae</taxon>
        <taxon>Solaneae</taxon>
        <taxon>Solanum</taxon>
    </lineage>
</organism>
<dbReference type="EMBL" id="JAWPEI010000003">
    <property type="protein sequence ID" value="KAK4731254.1"/>
    <property type="molecule type" value="Genomic_DNA"/>
</dbReference>
<evidence type="ECO:0000256" key="1">
    <source>
        <dbReference type="SAM" id="MobiDB-lite"/>
    </source>
</evidence>
<gene>
    <name evidence="2" type="ORF">R3W88_024242</name>
</gene>
<feature type="region of interest" description="Disordered" evidence="1">
    <location>
        <begin position="56"/>
        <end position="88"/>
    </location>
</feature>
<dbReference type="Proteomes" id="UP001311915">
    <property type="component" value="Unassembled WGS sequence"/>
</dbReference>
<sequence>MKQPHDLNVVSKIEMVIDKDMRVPIEERMAAEILAILLMNFDDDFQSNYVETVNSLQGKRSHSYTPKKLDLDLKNRPGLPAKPSIEEP</sequence>
<proteinExistence type="predicted"/>
<evidence type="ECO:0000313" key="2">
    <source>
        <dbReference type="EMBL" id="KAK4731254.1"/>
    </source>
</evidence>
<accession>A0AAV9M334</accession>
<reference evidence="2 3" key="1">
    <citation type="submission" date="2023-10" db="EMBL/GenBank/DDBJ databases">
        <title>Genome-Wide Identification Analysis in wild type Solanum Pinnatisectum Reveals Some Genes Defensing Phytophthora Infestans.</title>
        <authorList>
            <person name="Sun C."/>
        </authorList>
    </citation>
    <scope>NUCLEOTIDE SEQUENCE [LARGE SCALE GENOMIC DNA]</scope>
    <source>
        <strain evidence="2">LQN</strain>
        <tissue evidence="2">Leaf</tissue>
    </source>
</reference>
<protein>
    <submittedName>
        <fullName evidence="2">Uncharacterized protein</fullName>
    </submittedName>
</protein>
<dbReference type="AlphaFoldDB" id="A0AAV9M334"/>
<evidence type="ECO:0000313" key="3">
    <source>
        <dbReference type="Proteomes" id="UP001311915"/>
    </source>
</evidence>
<comment type="caution">
    <text evidence="2">The sequence shown here is derived from an EMBL/GenBank/DDBJ whole genome shotgun (WGS) entry which is preliminary data.</text>
</comment>